<dbReference type="PROSITE" id="PS50132">
    <property type="entry name" value="RGS"/>
    <property type="match status" value="1"/>
</dbReference>
<feature type="compositionally biased region" description="Basic and acidic residues" evidence="4">
    <location>
        <begin position="169"/>
        <end position="182"/>
    </location>
</feature>
<dbReference type="InterPro" id="IPR000700">
    <property type="entry name" value="PAS-assoc_C"/>
</dbReference>
<reference evidence="7" key="1">
    <citation type="submission" date="2021-03" db="EMBL/GenBank/DDBJ databases">
        <title>Revisited historic fungal species revealed as producer of novel bioactive compounds through whole genome sequencing and comparative genomics.</title>
        <authorList>
            <person name="Vignolle G.A."/>
            <person name="Hochenegger N."/>
            <person name="Mach R.L."/>
            <person name="Mach-Aigner A.R."/>
            <person name="Javad Rahimi M."/>
            <person name="Salim K.A."/>
            <person name="Chan C.M."/>
            <person name="Lim L.B.L."/>
            <person name="Cai F."/>
            <person name="Druzhinina I.S."/>
            <person name="U'Ren J.M."/>
            <person name="Derntl C."/>
        </authorList>
    </citation>
    <scope>NUCLEOTIDE SEQUENCE</scope>
    <source>
        <strain evidence="7">TUCIM 5799</strain>
    </source>
</reference>
<evidence type="ECO:0000313" key="7">
    <source>
        <dbReference type="EMBL" id="KAI1875340.1"/>
    </source>
</evidence>
<dbReference type="InterPro" id="IPR035965">
    <property type="entry name" value="PAS-like_dom_sf"/>
</dbReference>
<name>A0A9Q0AR74_9PEZI</name>
<dbReference type="Proteomes" id="UP000829685">
    <property type="component" value="Unassembled WGS sequence"/>
</dbReference>
<dbReference type="Gene3D" id="3.30.450.20">
    <property type="entry name" value="PAS domain"/>
    <property type="match status" value="1"/>
</dbReference>
<dbReference type="InterPro" id="IPR044926">
    <property type="entry name" value="RGS_subdomain_2"/>
</dbReference>
<dbReference type="PROSITE" id="PS50113">
    <property type="entry name" value="PAC"/>
    <property type="match status" value="1"/>
</dbReference>
<dbReference type="PANTHER" id="PTHR47429:SF2">
    <property type="entry name" value="PROTEIN TWIN LOV 1"/>
    <property type="match status" value="1"/>
</dbReference>
<proteinExistence type="predicted"/>
<evidence type="ECO:0000259" key="6">
    <source>
        <dbReference type="PROSITE" id="PS50132"/>
    </source>
</evidence>
<keyword evidence="2" id="KW-0288">FMN</keyword>
<gene>
    <name evidence="7" type="ORF">JX265_004398</name>
</gene>
<dbReference type="EMBL" id="JAFIMR010000008">
    <property type="protein sequence ID" value="KAI1875340.1"/>
    <property type="molecule type" value="Genomic_DNA"/>
</dbReference>
<dbReference type="SUPFAM" id="SSF48097">
    <property type="entry name" value="Regulator of G-protein signaling, RGS"/>
    <property type="match status" value="1"/>
</dbReference>
<evidence type="ECO:0000313" key="8">
    <source>
        <dbReference type="Proteomes" id="UP000829685"/>
    </source>
</evidence>
<feature type="region of interest" description="Disordered" evidence="4">
    <location>
        <begin position="1"/>
        <end position="186"/>
    </location>
</feature>
<keyword evidence="3" id="KW-0157">Chromophore</keyword>
<dbReference type="GO" id="GO:0005634">
    <property type="term" value="C:nucleus"/>
    <property type="evidence" value="ECO:0007669"/>
    <property type="project" value="TreeGrafter"/>
</dbReference>
<keyword evidence="1" id="KW-0285">Flavoprotein</keyword>
<dbReference type="AlphaFoldDB" id="A0A9Q0AR74"/>
<protein>
    <recommendedName>
        <fullName evidence="9">RGS domain-containing protein</fullName>
    </recommendedName>
</protein>
<dbReference type="Gene3D" id="1.10.167.10">
    <property type="entry name" value="Regulator of G-protein Signalling 4, domain 2"/>
    <property type="match status" value="1"/>
</dbReference>
<feature type="compositionally biased region" description="Basic and acidic residues" evidence="4">
    <location>
        <begin position="297"/>
        <end position="326"/>
    </location>
</feature>
<dbReference type="Pfam" id="PF00615">
    <property type="entry name" value="RGS"/>
    <property type="match status" value="1"/>
</dbReference>
<keyword evidence="8" id="KW-1185">Reference proteome</keyword>
<evidence type="ECO:0000259" key="5">
    <source>
        <dbReference type="PROSITE" id="PS50113"/>
    </source>
</evidence>
<feature type="compositionally biased region" description="Low complexity" evidence="4">
    <location>
        <begin position="340"/>
        <end position="352"/>
    </location>
</feature>
<evidence type="ECO:0008006" key="9">
    <source>
        <dbReference type="Google" id="ProtNLM"/>
    </source>
</evidence>
<dbReference type="InterPro" id="IPR036305">
    <property type="entry name" value="RGS_sf"/>
</dbReference>
<dbReference type="CDD" id="cd00130">
    <property type="entry name" value="PAS"/>
    <property type="match status" value="1"/>
</dbReference>
<sequence length="845" mass="93802">MTLRPMSPSAAGNMRPQASQDSSSDRRASINTLDTFGYTRESSDDDDFGSVIPESGTALTIDSRQHPYRASEVVDPGRDSPPRPAGRQLNQRSTAKPGALPEPSTIKGNEESKFGDVPSALTMDFSDPESSAFHLESRSNRPSARDSALNPTKQLSRTVGEGNSGSSSDDGHRGVGGDERVRKTTAAEIESARKILAQARLSDYESFQGSWKASVRGDRSASPPLTRQVRSGTGKESDSDDTVHSLMSPTPKTVEYPSETQQPPSVSRRHSHSSVESYRSHPSSKARSQHTTTRAPVAEHSRKIKEPEFLSRKDPIRTSEEVRGEETFPSSNFHRETNDGSGTTRLGSLTTSVRSHRAASMVKKILSNDGHSISPRLPADLRTNLGNDSSNRLPDFFNYEFFQFVLRNPTTAHQLLKFSQTRVCSENIEFLNRVDEYYKALADITSALSVIYKGYISMQSTNQLDVPEEMSRLVHKDIRSLTGKTLPGMETLFTDMQERVEEIVFTDLYPWFVQHQLALSASQALASDRHRYAGLGDCFCLTTPSKADNPITFASDGFVKVTGYGRPEIIPRNCRFLQGLRTDRVAIKRLKQGIDKCHESVELILNYKKNGDPFWNLLYVAPLYDQNGNLAFFIGGQVNCSTTIHTNADLLKVMSLSASNEIGDEEISGASTQVNQKLTTAPSAKKAFLKAFGVRSEEARILPGPSGMEHEVLNRMEGQNLNTQMKEFYTAYSKYLVIEANTFIIRYYSEGVMDALNPANNTNTPAGQDVFRFLKQNVSGKETDYRNKVRTAIRTGTAISVELRLQTRRSARFCGHEVFATHWTPLKDENASTHWVVITLASKTQ</sequence>
<evidence type="ECO:0000256" key="1">
    <source>
        <dbReference type="ARBA" id="ARBA00022630"/>
    </source>
</evidence>
<comment type="caution">
    <text evidence="7">The sequence shown here is derived from an EMBL/GenBank/DDBJ whole genome shotgun (WGS) entry which is preliminary data.</text>
</comment>
<feature type="region of interest" description="Disordered" evidence="4">
    <location>
        <begin position="206"/>
        <end position="352"/>
    </location>
</feature>
<dbReference type="InterPro" id="IPR000014">
    <property type="entry name" value="PAS"/>
</dbReference>
<evidence type="ECO:0000256" key="4">
    <source>
        <dbReference type="SAM" id="MobiDB-lite"/>
    </source>
</evidence>
<evidence type="ECO:0000256" key="3">
    <source>
        <dbReference type="ARBA" id="ARBA00022991"/>
    </source>
</evidence>
<feature type="domain" description="PAC" evidence="5">
    <location>
        <begin position="599"/>
        <end position="652"/>
    </location>
</feature>
<organism evidence="7 8">
    <name type="scientific">Neoarthrinium moseri</name>
    <dbReference type="NCBI Taxonomy" id="1658444"/>
    <lineage>
        <taxon>Eukaryota</taxon>
        <taxon>Fungi</taxon>
        <taxon>Dikarya</taxon>
        <taxon>Ascomycota</taxon>
        <taxon>Pezizomycotina</taxon>
        <taxon>Sordariomycetes</taxon>
        <taxon>Xylariomycetidae</taxon>
        <taxon>Amphisphaeriales</taxon>
        <taxon>Apiosporaceae</taxon>
        <taxon>Neoarthrinium</taxon>
    </lineage>
</organism>
<accession>A0A9Q0AR74</accession>
<dbReference type="SUPFAM" id="SSF55785">
    <property type="entry name" value="PYP-like sensor domain (PAS domain)"/>
    <property type="match status" value="1"/>
</dbReference>
<dbReference type="Pfam" id="PF13426">
    <property type="entry name" value="PAS_9"/>
    <property type="match status" value="1"/>
</dbReference>
<dbReference type="InterPro" id="IPR016137">
    <property type="entry name" value="RGS"/>
</dbReference>
<feature type="domain" description="RGS" evidence="6">
    <location>
        <begin position="401"/>
        <end position="514"/>
    </location>
</feature>
<evidence type="ECO:0000256" key="2">
    <source>
        <dbReference type="ARBA" id="ARBA00022643"/>
    </source>
</evidence>
<dbReference type="PANTHER" id="PTHR47429">
    <property type="entry name" value="PROTEIN TWIN LOV 1"/>
    <property type="match status" value="1"/>
</dbReference>
<feature type="compositionally biased region" description="Basic and acidic residues" evidence="4">
    <location>
        <begin position="233"/>
        <end position="243"/>
    </location>
</feature>